<proteinExistence type="predicted"/>
<dbReference type="NCBIfam" id="TIGR00778">
    <property type="entry name" value="ahpD_dom"/>
    <property type="match status" value="1"/>
</dbReference>
<protein>
    <submittedName>
        <fullName evidence="2">Carboxymuconolactone decarboxylase family protein</fullName>
    </submittedName>
</protein>
<dbReference type="PANTHER" id="PTHR34846">
    <property type="entry name" value="4-CARBOXYMUCONOLACTONE DECARBOXYLASE FAMILY PROTEIN (AFU_ORTHOLOGUE AFUA_6G11590)"/>
    <property type="match status" value="1"/>
</dbReference>
<feature type="domain" description="Carboxymuconolactone decarboxylase-like" evidence="1">
    <location>
        <begin position="16"/>
        <end position="91"/>
    </location>
</feature>
<evidence type="ECO:0000313" key="3">
    <source>
        <dbReference type="Proteomes" id="UP001620460"/>
    </source>
</evidence>
<evidence type="ECO:0000313" key="2">
    <source>
        <dbReference type="EMBL" id="MFK2905583.1"/>
    </source>
</evidence>
<name>A0ABW8JWP6_9GAMM</name>
<gene>
    <name evidence="2" type="ORF">ISP17_16605</name>
</gene>
<comment type="caution">
    <text evidence="2">The sequence shown here is derived from an EMBL/GenBank/DDBJ whole genome shotgun (WGS) entry which is preliminary data.</text>
</comment>
<accession>A0ABW8JWP6</accession>
<sequence>MSRFAIQRHFATFQPLLALNQAIQASGLEPRLITLVEMRASQINGCGYCLDMHSKDARAAGETEQRLYLLPAWREADCYAERERAALAWCEALTRLDGHDSVSDALYVEASAHFDERELVHLTLLVTAINSWNRINLAARTPAGRYKPAAH</sequence>
<dbReference type="RefSeq" id="WP_404635123.1">
    <property type="nucleotide sequence ID" value="NZ_JADIKM010000005.1"/>
</dbReference>
<dbReference type="Pfam" id="PF02627">
    <property type="entry name" value="CMD"/>
    <property type="match status" value="1"/>
</dbReference>
<evidence type="ECO:0000259" key="1">
    <source>
        <dbReference type="Pfam" id="PF02627"/>
    </source>
</evidence>
<dbReference type="EMBL" id="JADIKM010000005">
    <property type="protein sequence ID" value="MFK2905583.1"/>
    <property type="molecule type" value="Genomic_DNA"/>
</dbReference>
<reference evidence="2 3" key="1">
    <citation type="submission" date="2020-10" db="EMBL/GenBank/DDBJ databases">
        <title>Phylogeny of dyella-like bacteria.</title>
        <authorList>
            <person name="Fu J."/>
        </authorList>
    </citation>
    <scope>NUCLEOTIDE SEQUENCE [LARGE SCALE GENOMIC DNA]</scope>
    <source>
        <strain evidence="2 3">Gsoil3046</strain>
    </source>
</reference>
<dbReference type="Proteomes" id="UP001620460">
    <property type="component" value="Unassembled WGS sequence"/>
</dbReference>
<dbReference type="InterPro" id="IPR003779">
    <property type="entry name" value="CMD-like"/>
</dbReference>
<organism evidence="2 3">
    <name type="scientific">Dyella ginsengisoli</name>
    <dbReference type="NCBI Taxonomy" id="363848"/>
    <lineage>
        <taxon>Bacteria</taxon>
        <taxon>Pseudomonadati</taxon>
        <taxon>Pseudomonadota</taxon>
        <taxon>Gammaproteobacteria</taxon>
        <taxon>Lysobacterales</taxon>
        <taxon>Rhodanobacteraceae</taxon>
        <taxon>Dyella</taxon>
    </lineage>
</organism>
<dbReference type="SUPFAM" id="SSF69118">
    <property type="entry name" value="AhpD-like"/>
    <property type="match status" value="1"/>
</dbReference>
<keyword evidence="3" id="KW-1185">Reference proteome</keyword>
<dbReference type="PANTHER" id="PTHR34846:SF10">
    <property type="entry name" value="CYTOPLASMIC PROTEIN"/>
    <property type="match status" value="1"/>
</dbReference>
<dbReference type="Gene3D" id="1.20.1290.10">
    <property type="entry name" value="AhpD-like"/>
    <property type="match status" value="1"/>
</dbReference>
<dbReference type="InterPro" id="IPR029032">
    <property type="entry name" value="AhpD-like"/>
</dbReference>
<dbReference type="InterPro" id="IPR004675">
    <property type="entry name" value="AhpD_core"/>
</dbReference>